<dbReference type="EMBL" id="VSSQ01001566">
    <property type="protein sequence ID" value="MPM09412.1"/>
    <property type="molecule type" value="Genomic_DNA"/>
</dbReference>
<comment type="caution">
    <text evidence="1">The sequence shown here is derived from an EMBL/GenBank/DDBJ whole genome shotgun (WGS) entry which is preliminary data.</text>
</comment>
<evidence type="ECO:0008006" key="2">
    <source>
        <dbReference type="Google" id="ProtNLM"/>
    </source>
</evidence>
<organism evidence="1">
    <name type="scientific">bioreactor metagenome</name>
    <dbReference type="NCBI Taxonomy" id="1076179"/>
    <lineage>
        <taxon>unclassified sequences</taxon>
        <taxon>metagenomes</taxon>
        <taxon>ecological metagenomes</taxon>
    </lineage>
</organism>
<name>A0A644WZX9_9ZZZZ</name>
<gene>
    <name evidence="1" type="ORF">SDC9_55729</name>
</gene>
<proteinExistence type="predicted"/>
<reference evidence="1" key="1">
    <citation type="submission" date="2019-08" db="EMBL/GenBank/DDBJ databases">
        <authorList>
            <person name="Kucharzyk K."/>
            <person name="Murdoch R.W."/>
            <person name="Higgins S."/>
            <person name="Loffler F."/>
        </authorList>
    </citation>
    <scope>NUCLEOTIDE SEQUENCE</scope>
</reference>
<sequence>MGKQALVVSTASPFKFATAVLEGVGGTVVQDEFQNLARLSQIIEMPLPKGMAELRDMPVRFGKSYPKSDMQNLVAELM</sequence>
<accession>A0A644WZX9</accession>
<evidence type="ECO:0000313" key="1">
    <source>
        <dbReference type="EMBL" id="MPM09412.1"/>
    </source>
</evidence>
<protein>
    <recommendedName>
        <fullName evidence="2">Threonine synthase</fullName>
    </recommendedName>
</protein>
<dbReference type="AlphaFoldDB" id="A0A644WZX9"/>